<sequence>MSAGDEAFEFLRDAFGGDPRVVQDGDAVGELVGFFQVLGGEEDGDAAGDHMVWRLRGGGGGAGGGFVEEDDAGVADEGHGDVQAAFPAA</sequence>
<evidence type="ECO:0000313" key="2">
    <source>
        <dbReference type="EMBL" id="APY84420.1"/>
    </source>
</evidence>
<dbReference type="EMBL" id="CP015588">
    <property type="protein sequence ID" value="APY84420.1"/>
    <property type="molecule type" value="Genomic_DNA"/>
</dbReference>
<protein>
    <submittedName>
        <fullName evidence="2">Uncharacterized protein</fullName>
    </submittedName>
</protein>
<name>A0ABN4VBW7_9ACTN</name>
<organism evidence="2 3">
    <name type="scientific">Streptomyces alfalfae</name>
    <dbReference type="NCBI Taxonomy" id="1642299"/>
    <lineage>
        <taxon>Bacteria</taxon>
        <taxon>Bacillati</taxon>
        <taxon>Actinomycetota</taxon>
        <taxon>Actinomycetes</taxon>
        <taxon>Kitasatosporales</taxon>
        <taxon>Streptomycetaceae</taxon>
        <taxon>Streptomyces</taxon>
    </lineage>
</organism>
<feature type="region of interest" description="Disordered" evidence="1">
    <location>
        <begin position="64"/>
        <end position="89"/>
    </location>
</feature>
<keyword evidence="3" id="KW-1185">Reference proteome</keyword>
<evidence type="ECO:0000313" key="3">
    <source>
        <dbReference type="Proteomes" id="UP000187191"/>
    </source>
</evidence>
<reference evidence="2 3" key="1">
    <citation type="submission" date="2016-05" db="EMBL/GenBank/DDBJ databases">
        <authorList>
            <person name="Gu J."/>
        </authorList>
    </citation>
    <scope>NUCLEOTIDE SEQUENCE [LARGE SCALE GENOMIC DNA]</scope>
    <source>
        <strain evidence="2 3">ACCC40021</strain>
    </source>
</reference>
<dbReference type="Proteomes" id="UP000187191">
    <property type="component" value="Chromosome"/>
</dbReference>
<proteinExistence type="predicted"/>
<gene>
    <name evidence="2" type="ORF">A7J05_00235</name>
</gene>
<accession>A0ABN4VBW7</accession>
<evidence type="ECO:0000256" key="1">
    <source>
        <dbReference type="SAM" id="MobiDB-lite"/>
    </source>
</evidence>